<reference evidence="1 2" key="1">
    <citation type="journal article" date="2024" name="G3 (Bethesda)">
        <title>Genome assembly of Hibiscus sabdariffa L. provides insights into metabolisms of medicinal natural products.</title>
        <authorList>
            <person name="Kim T."/>
        </authorList>
    </citation>
    <scope>NUCLEOTIDE SEQUENCE [LARGE SCALE GENOMIC DNA]</scope>
    <source>
        <strain evidence="1">TK-2024</strain>
        <tissue evidence="1">Old leaves</tissue>
    </source>
</reference>
<evidence type="ECO:0000313" key="2">
    <source>
        <dbReference type="Proteomes" id="UP001472677"/>
    </source>
</evidence>
<organism evidence="1 2">
    <name type="scientific">Hibiscus sabdariffa</name>
    <name type="common">roselle</name>
    <dbReference type="NCBI Taxonomy" id="183260"/>
    <lineage>
        <taxon>Eukaryota</taxon>
        <taxon>Viridiplantae</taxon>
        <taxon>Streptophyta</taxon>
        <taxon>Embryophyta</taxon>
        <taxon>Tracheophyta</taxon>
        <taxon>Spermatophyta</taxon>
        <taxon>Magnoliopsida</taxon>
        <taxon>eudicotyledons</taxon>
        <taxon>Gunneridae</taxon>
        <taxon>Pentapetalae</taxon>
        <taxon>rosids</taxon>
        <taxon>malvids</taxon>
        <taxon>Malvales</taxon>
        <taxon>Malvaceae</taxon>
        <taxon>Malvoideae</taxon>
        <taxon>Hibiscus</taxon>
    </lineage>
</organism>
<name>A0ABR2EY43_9ROSI</name>
<proteinExistence type="predicted"/>
<dbReference type="Proteomes" id="UP001472677">
    <property type="component" value="Unassembled WGS sequence"/>
</dbReference>
<evidence type="ECO:0000313" key="1">
    <source>
        <dbReference type="EMBL" id="KAK8567608.1"/>
    </source>
</evidence>
<protein>
    <submittedName>
        <fullName evidence="1">Uncharacterized protein</fullName>
    </submittedName>
</protein>
<accession>A0ABR2EY43</accession>
<keyword evidence="2" id="KW-1185">Reference proteome</keyword>
<comment type="caution">
    <text evidence="1">The sequence shown here is derived from an EMBL/GenBank/DDBJ whole genome shotgun (WGS) entry which is preliminary data.</text>
</comment>
<dbReference type="EMBL" id="JBBPBM010000009">
    <property type="protein sequence ID" value="KAK8567608.1"/>
    <property type="molecule type" value="Genomic_DNA"/>
</dbReference>
<gene>
    <name evidence="1" type="ORF">V6N12_006188</name>
</gene>
<sequence>MEKKNRMVQLKEQTFIAFSRSLVRKRKIPIKQRENIDPGPTPLSAIYFAFKTNQLSPQSPPTILETLAQLKCSLSVSWLSKEEKKDMGNCVTVYKNKDVADMDLSVRIQSPFKENNVADMGNGTIQRPSSTPQQNIHRIYQSLFEGPSNVESIVAIASNYAQ</sequence>